<dbReference type="PANTHER" id="PTHR47245:SF1">
    <property type="entry name" value="FOLDASE PROTEIN PRSA"/>
    <property type="match status" value="1"/>
</dbReference>
<dbReference type="Gene3D" id="3.10.50.40">
    <property type="match status" value="1"/>
</dbReference>
<dbReference type="PROSITE" id="PS50198">
    <property type="entry name" value="PPIC_PPIASE_2"/>
    <property type="match status" value="1"/>
</dbReference>
<dbReference type="InterPro" id="IPR000297">
    <property type="entry name" value="PPIase_PpiC"/>
</dbReference>
<evidence type="ECO:0000256" key="4">
    <source>
        <dbReference type="ARBA" id="ARBA00023110"/>
    </source>
</evidence>
<evidence type="ECO:0000256" key="3">
    <source>
        <dbReference type="ARBA" id="ARBA00022729"/>
    </source>
</evidence>
<dbReference type="AlphaFoldDB" id="A0A1H2VAD0"/>
<sequence length="325" mass="36139">MKTKKITALALSSMLLLSGCGGKTVDGKSIAASTSISNISADTLYDQLSKGTSGKNALFSYVLDQLIDQKFPATDDMKKNAEDTYNQVLNSYTQQYGDEDTAKKQLETALKSSGSYKSIDDYKKRLVYSMQYAEMMKSYIKKHFNTVFEDYYKIANPRKVSIIAVSAADPTNPTADEKANLKEVQDLLKEGQNFGTVAKKYSTDTNTKDAKGSLGIVDSTSSLSDTYGTDVQSKATELKSGETSDVITGSSAFYILHCDTTDKETIKKELKSVDINSPLITYDNYLVYIVFNSYKINYNDKTIKNTLQSFIKEQLKKRSDERKDS</sequence>
<evidence type="ECO:0000256" key="5">
    <source>
        <dbReference type="ARBA" id="ARBA00023235"/>
    </source>
</evidence>
<proteinExistence type="predicted"/>
<dbReference type="PANTHER" id="PTHR47245">
    <property type="entry name" value="PEPTIDYLPROLYL ISOMERASE"/>
    <property type="match status" value="1"/>
</dbReference>
<gene>
    <name evidence="8" type="ORF">SAMN04487759_13019</name>
</gene>
<protein>
    <recommendedName>
        <fullName evidence="2">peptidylprolyl isomerase</fullName>
        <ecNumber evidence="2">5.2.1.8</ecNumber>
    </recommendedName>
</protein>
<keyword evidence="3" id="KW-0732">Signal</keyword>
<keyword evidence="4 6" id="KW-0697">Rotamase</keyword>
<name>A0A1H2VAD0_9FIRM</name>
<keyword evidence="5 6" id="KW-0413">Isomerase</keyword>
<evidence type="ECO:0000256" key="1">
    <source>
        <dbReference type="ARBA" id="ARBA00000971"/>
    </source>
</evidence>
<dbReference type="EC" id="5.2.1.8" evidence="2"/>
<dbReference type="RefSeq" id="WP_074686955.1">
    <property type="nucleotide sequence ID" value="NZ_FNNF01000030.1"/>
</dbReference>
<dbReference type="STRING" id="1630.SAMN05216514_11818"/>
<reference evidence="8 9" key="1">
    <citation type="submission" date="2016-10" db="EMBL/GenBank/DDBJ databases">
        <authorList>
            <person name="de Groot N.N."/>
        </authorList>
    </citation>
    <scope>NUCLEOTIDE SEQUENCE [LARGE SCALE GENOMIC DNA]</scope>
    <source>
        <strain evidence="8 9">S3b</strain>
    </source>
</reference>
<dbReference type="PROSITE" id="PS51257">
    <property type="entry name" value="PROKAR_LIPOPROTEIN"/>
    <property type="match status" value="1"/>
</dbReference>
<evidence type="ECO:0000256" key="6">
    <source>
        <dbReference type="PROSITE-ProRule" id="PRU00278"/>
    </source>
</evidence>
<dbReference type="Proteomes" id="UP000182429">
    <property type="component" value="Unassembled WGS sequence"/>
</dbReference>
<organism evidence="8 9">
    <name type="scientific">Kandleria vitulina</name>
    <dbReference type="NCBI Taxonomy" id="1630"/>
    <lineage>
        <taxon>Bacteria</taxon>
        <taxon>Bacillati</taxon>
        <taxon>Bacillota</taxon>
        <taxon>Erysipelotrichia</taxon>
        <taxon>Erysipelotrichales</taxon>
        <taxon>Coprobacillaceae</taxon>
        <taxon>Kandleria</taxon>
    </lineage>
</organism>
<dbReference type="InterPro" id="IPR050245">
    <property type="entry name" value="PrsA_foldase"/>
</dbReference>
<dbReference type="eggNOG" id="COG0760">
    <property type="taxonomic scope" value="Bacteria"/>
</dbReference>
<dbReference type="GO" id="GO:0003755">
    <property type="term" value="F:peptidyl-prolyl cis-trans isomerase activity"/>
    <property type="evidence" value="ECO:0007669"/>
    <property type="project" value="UniProtKB-KW"/>
</dbReference>
<comment type="catalytic activity">
    <reaction evidence="1">
        <text>[protein]-peptidylproline (omega=180) = [protein]-peptidylproline (omega=0)</text>
        <dbReference type="Rhea" id="RHEA:16237"/>
        <dbReference type="Rhea" id="RHEA-COMP:10747"/>
        <dbReference type="Rhea" id="RHEA-COMP:10748"/>
        <dbReference type="ChEBI" id="CHEBI:83833"/>
        <dbReference type="ChEBI" id="CHEBI:83834"/>
        <dbReference type="EC" id="5.2.1.8"/>
    </reaction>
</comment>
<evidence type="ECO:0000259" key="7">
    <source>
        <dbReference type="PROSITE" id="PS50198"/>
    </source>
</evidence>
<evidence type="ECO:0000313" key="8">
    <source>
        <dbReference type="EMBL" id="SDW64874.1"/>
    </source>
</evidence>
<dbReference type="OrthoDB" id="14196at2"/>
<dbReference type="EMBL" id="FNNF01000030">
    <property type="protein sequence ID" value="SDW64874.1"/>
    <property type="molecule type" value="Genomic_DNA"/>
</dbReference>
<dbReference type="InterPro" id="IPR046357">
    <property type="entry name" value="PPIase_dom_sf"/>
</dbReference>
<dbReference type="Pfam" id="PF00639">
    <property type="entry name" value="Rotamase"/>
    <property type="match status" value="1"/>
</dbReference>
<dbReference type="SUPFAM" id="SSF54534">
    <property type="entry name" value="FKBP-like"/>
    <property type="match status" value="1"/>
</dbReference>
<evidence type="ECO:0000313" key="9">
    <source>
        <dbReference type="Proteomes" id="UP000182429"/>
    </source>
</evidence>
<accession>A0A1H2VAD0</accession>
<evidence type="ECO:0000256" key="2">
    <source>
        <dbReference type="ARBA" id="ARBA00013194"/>
    </source>
</evidence>
<feature type="domain" description="PpiC" evidence="7">
    <location>
        <begin position="157"/>
        <end position="260"/>
    </location>
</feature>